<dbReference type="InterPro" id="IPR001584">
    <property type="entry name" value="Integrase_cat-core"/>
</dbReference>
<feature type="domain" description="Integrase catalytic" evidence="1">
    <location>
        <begin position="180"/>
        <end position="356"/>
    </location>
</feature>
<dbReference type="InterPro" id="IPR002156">
    <property type="entry name" value="RNaseH_domain"/>
</dbReference>
<dbReference type="InterPro" id="IPR036397">
    <property type="entry name" value="RNaseH_sf"/>
</dbReference>
<dbReference type="InterPro" id="IPR012337">
    <property type="entry name" value="RNaseH-like_sf"/>
</dbReference>
<evidence type="ECO:0000313" key="2">
    <source>
        <dbReference type="EMBL" id="GEU86909.1"/>
    </source>
</evidence>
<name>A0A6L2NNB2_TANCI</name>
<dbReference type="GO" id="GO:0015074">
    <property type="term" value="P:DNA integration"/>
    <property type="evidence" value="ECO:0007669"/>
    <property type="project" value="InterPro"/>
</dbReference>
<dbReference type="Pfam" id="PF13456">
    <property type="entry name" value="RVT_3"/>
    <property type="match status" value="1"/>
</dbReference>
<organism evidence="2">
    <name type="scientific">Tanacetum cinerariifolium</name>
    <name type="common">Dalmatian daisy</name>
    <name type="synonym">Chrysanthemum cinerariifolium</name>
    <dbReference type="NCBI Taxonomy" id="118510"/>
    <lineage>
        <taxon>Eukaryota</taxon>
        <taxon>Viridiplantae</taxon>
        <taxon>Streptophyta</taxon>
        <taxon>Embryophyta</taxon>
        <taxon>Tracheophyta</taxon>
        <taxon>Spermatophyta</taxon>
        <taxon>Magnoliopsida</taxon>
        <taxon>eudicotyledons</taxon>
        <taxon>Gunneridae</taxon>
        <taxon>Pentapetalae</taxon>
        <taxon>asterids</taxon>
        <taxon>campanulids</taxon>
        <taxon>Asterales</taxon>
        <taxon>Asteraceae</taxon>
        <taxon>Asteroideae</taxon>
        <taxon>Anthemideae</taxon>
        <taxon>Anthemidinae</taxon>
        <taxon>Tanacetum</taxon>
    </lineage>
</organism>
<accession>A0A6L2NNB2</accession>
<evidence type="ECO:0000259" key="1">
    <source>
        <dbReference type="PROSITE" id="PS50994"/>
    </source>
</evidence>
<sequence length="396" mass="45518">MPEVPLERDDTEGWTLFTDGASSLKVSGAGLVLIGPSGIEYTYALRLTLPSTNNEAKYEALLAGLRIAWQMNISNIEVKVDSKLVASQINGSYEASKDNMIKYLAKVKKYTSGFKSFLIENILGNIKENVLSKLASVPFNHLTKECLEEGIWPKDKNKARYLRAKIGQYIMKSRILFKKGYLVPMLRCVGPLQANYVIREIYIGSCGMHVGPHVVVRKAIKQGYYWPTKHKDAKKELEKLRHGHPWTTTTNERRFGLPRIIITDNRAQLVNDPFKSWCEMFKIHQMNTAVAHPQVNGLVEKANISLMEGIKTRLERERVGRVDNEAVILAEIYIPTYRTLMIMEKYNEKEMRLNLDLLQDRSEAAAVREARYKTKMKQYYNKKVHPLGFRPREFVF</sequence>
<dbReference type="PANTHER" id="PTHR48475">
    <property type="entry name" value="RIBONUCLEASE H"/>
    <property type="match status" value="1"/>
</dbReference>
<dbReference type="PROSITE" id="PS50994">
    <property type="entry name" value="INTEGRASE"/>
    <property type="match status" value="1"/>
</dbReference>
<gene>
    <name evidence="2" type="ORF">Tci_058887</name>
</gene>
<dbReference type="CDD" id="cd09279">
    <property type="entry name" value="RNase_HI_like"/>
    <property type="match status" value="1"/>
</dbReference>
<proteinExistence type="predicted"/>
<comment type="caution">
    <text evidence="2">The sequence shown here is derived from an EMBL/GenBank/DDBJ whole genome shotgun (WGS) entry which is preliminary data.</text>
</comment>
<reference evidence="2" key="1">
    <citation type="journal article" date="2019" name="Sci. Rep.">
        <title>Draft genome of Tanacetum cinerariifolium, the natural source of mosquito coil.</title>
        <authorList>
            <person name="Yamashiro T."/>
            <person name="Shiraishi A."/>
            <person name="Satake H."/>
            <person name="Nakayama K."/>
        </authorList>
    </citation>
    <scope>NUCLEOTIDE SEQUENCE</scope>
</reference>
<dbReference type="GO" id="GO:0004523">
    <property type="term" value="F:RNA-DNA hybrid ribonuclease activity"/>
    <property type="evidence" value="ECO:0007669"/>
    <property type="project" value="InterPro"/>
</dbReference>
<dbReference type="AlphaFoldDB" id="A0A6L2NNB2"/>
<dbReference type="PANTHER" id="PTHR48475:SF2">
    <property type="entry name" value="RIBONUCLEASE H"/>
    <property type="match status" value="1"/>
</dbReference>
<protein>
    <recommendedName>
        <fullName evidence="1">Integrase catalytic domain-containing protein</fullName>
    </recommendedName>
</protein>
<dbReference type="GO" id="GO:0003676">
    <property type="term" value="F:nucleic acid binding"/>
    <property type="evidence" value="ECO:0007669"/>
    <property type="project" value="InterPro"/>
</dbReference>
<dbReference type="EMBL" id="BKCJ010009426">
    <property type="protein sequence ID" value="GEU86909.1"/>
    <property type="molecule type" value="Genomic_DNA"/>
</dbReference>
<dbReference type="SUPFAM" id="SSF53098">
    <property type="entry name" value="Ribonuclease H-like"/>
    <property type="match status" value="2"/>
</dbReference>
<dbReference type="Gene3D" id="3.30.420.10">
    <property type="entry name" value="Ribonuclease H-like superfamily/Ribonuclease H"/>
    <property type="match status" value="2"/>
</dbReference>